<dbReference type="GO" id="GO:0030425">
    <property type="term" value="C:dendrite"/>
    <property type="evidence" value="ECO:0007669"/>
    <property type="project" value="TreeGrafter"/>
</dbReference>
<evidence type="ECO:0000313" key="10">
    <source>
        <dbReference type="Proteomes" id="UP000292052"/>
    </source>
</evidence>
<dbReference type="GO" id="GO:0005886">
    <property type="term" value="C:plasma membrane"/>
    <property type="evidence" value="ECO:0007669"/>
    <property type="project" value="UniProtKB-SubCell"/>
</dbReference>
<dbReference type="Pfam" id="PF08395">
    <property type="entry name" value="7tm_7"/>
    <property type="match status" value="3"/>
</dbReference>
<feature type="transmembrane region" description="Helical" evidence="8">
    <location>
        <begin position="276"/>
        <end position="294"/>
    </location>
</feature>
<dbReference type="PANTHER" id="PTHR21143:SF133">
    <property type="entry name" value="GUSTATORY AND PHEROMONE RECEPTOR 32A-RELATED"/>
    <property type="match status" value="1"/>
</dbReference>
<keyword evidence="5 8" id="KW-0472">Membrane</keyword>
<feature type="transmembrane region" description="Helical" evidence="8">
    <location>
        <begin position="421"/>
        <end position="442"/>
    </location>
</feature>
<feature type="transmembrane region" description="Helical" evidence="8">
    <location>
        <begin position="391"/>
        <end position="409"/>
    </location>
</feature>
<dbReference type="PANTHER" id="PTHR21143">
    <property type="entry name" value="INVERTEBRATE GUSTATORY RECEPTOR"/>
    <property type="match status" value="1"/>
</dbReference>
<feature type="transmembrane region" description="Helical" evidence="8">
    <location>
        <begin position="720"/>
        <end position="740"/>
    </location>
</feature>
<evidence type="ECO:0000256" key="6">
    <source>
        <dbReference type="ARBA" id="ARBA00023170"/>
    </source>
</evidence>
<dbReference type="Proteomes" id="UP000292052">
    <property type="component" value="Unassembled WGS sequence"/>
</dbReference>
<dbReference type="GO" id="GO:0007635">
    <property type="term" value="P:chemosensory behavior"/>
    <property type="evidence" value="ECO:0007669"/>
    <property type="project" value="TreeGrafter"/>
</dbReference>
<keyword evidence="4 8" id="KW-1133">Transmembrane helix</keyword>
<organism evidence="9 10">
    <name type="scientific">Asbolus verrucosus</name>
    <name type="common">Desert ironclad beetle</name>
    <dbReference type="NCBI Taxonomy" id="1661398"/>
    <lineage>
        <taxon>Eukaryota</taxon>
        <taxon>Metazoa</taxon>
        <taxon>Ecdysozoa</taxon>
        <taxon>Arthropoda</taxon>
        <taxon>Hexapoda</taxon>
        <taxon>Insecta</taxon>
        <taxon>Pterygota</taxon>
        <taxon>Neoptera</taxon>
        <taxon>Endopterygota</taxon>
        <taxon>Coleoptera</taxon>
        <taxon>Polyphaga</taxon>
        <taxon>Cucujiformia</taxon>
        <taxon>Tenebrionidae</taxon>
        <taxon>Pimeliinae</taxon>
        <taxon>Asbolus</taxon>
    </lineage>
</organism>
<feature type="transmembrane region" description="Helical" evidence="8">
    <location>
        <begin position="66"/>
        <end position="93"/>
    </location>
</feature>
<feature type="transmembrane region" description="Helical" evidence="8">
    <location>
        <begin position="473"/>
        <end position="492"/>
    </location>
</feature>
<evidence type="ECO:0000256" key="7">
    <source>
        <dbReference type="ARBA" id="ARBA00023224"/>
    </source>
</evidence>
<sequence length="1031" mass="120152">MCFIEEIPFWQRYIYKFVGILQFATSIPENAFSRAFSRLWCFPLYLLYYSLSVVSFLSQFEIIESVGIFTGIDMVTSTGSFFCVTISLIMFYWRSNQLRSLLIKVNEIKLVLVTSPSKQRTHDWLGSILVALIVLNFTLTPVFDDTIAAFLFYISTAIGSLDHLFLSNILGFVRSQFEAINQHLRRQIDTVDLSKLFPLTKVEKIKQLKEHEITLSIRRIQELSLLHCDLVNLVTEISGLFEITTITSMAMWFGFVINAIHYAVYIIGNMQEGETTFLYCMTLYVTFFSLWLYIMVRSFSRTQETANSTSTYVHDIWNKYDLNNKVDRRVRHLQLISIRLLNTKLKFTARNFFSLDWTFCHMMIAAVTTYVFTTSIPENAFSRAFPRLWCFPLYFLYYSIFVVTILTQFRDVESDIIFTRIDLVASTGSFFCVTISLIIFYWRSNQLRSLLTKVNEIKLVLVTSPSKQKSHDWLGTIFVALLVLNVALIPVLSNTITTFLFYCYTSPAICSLDHLFLSNILGFVRSQFEAVNQHLRRQIDAVDLSKLFPLTKVEKIKNLKEHEITFSIRRIQELSLLHYDLVNLVTEINGLFEITTITSMAMWFGFVIDAMSFTANSTSTYVHDIWNKYDLNNEVDRRVRHLQLISIRLLNTKLQFTARNFFNLDWTFCHTFSSQIPRTVLSKVFLRLWSLPLYFICYSTFSIWLASVCKILHSGEVLEGMDVVAIIVSIFSVTVFFIMFQRRNEQLESLLRKLCEIKKILSVSSSKRNNSVDWLGLFLIMTVASNFVLISIFGDSRKAFLFSCYISPLVGSLDHLFLSSILRLLRDQFEAINQNLQCQINVVDLFKIFPLTKAERIKNLKGHEVKFNIRRIQELSLLHYDLVNLASEINGLFGITTIASMTVWFGYVIDSIRHVVHVIVNEEEDEIVFVCCMGAHFTFFFLWLFIIVRSYSHTQETANRTSTYVHDIWNKYNLNNEIDRRVRHLQLISIRFLTTKLQFTAKNFFSLDWTLCHVMIAAVTTYVVILIQFRI</sequence>
<keyword evidence="3 8" id="KW-0812">Transmembrane</keyword>
<evidence type="ECO:0000256" key="5">
    <source>
        <dbReference type="ARBA" id="ARBA00023136"/>
    </source>
</evidence>
<dbReference type="AlphaFoldDB" id="A0A482V8H3"/>
<proteinExistence type="predicted"/>
<name>A0A482V8H3_ASBVE</name>
<dbReference type="InterPro" id="IPR013604">
    <property type="entry name" value="7TM_chemorcpt"/>
</dbReference>
<protein>
    <submittedName>
        <fullName evidence="9">Gustatory receptor</fullName>
    </submittedName>
</protein>
<evidence type="ECO:0000313" key="9">
    <source>
        <dbReference type="EMBL" id="RZB39533.1"/>
    </source>
</evidence>
<evidence type="ECO:0000256" key="1">
    <source>
        <dbReference type="ARBA" id="ARBA00004651"/>
    </source>
</evidence>
<dbReference type="GO" id="GO:0050909">
    <property type="term" value="P:sensory perception of taste"/>
    <property type="evidence" value="ECO:0007669"/>
    <property type="project" value="InterPro"/>
</dbReference>
<keyword evidence="6 9" id="KW-0675">Receptor</keyword>
<accession>A0A482V8H3</accession>
<dbReference type="GO" id="GO:0008049">
    <property type="term" value="P:male courtship behavior"/>
    <property type="evidence" value="ECO:0007669"/>
    <property type="project" value="TreeGrafter"/>
</dbReference>
<keyword evidence="2" id="KW-1003">Cell membrane</keyword>
<feature type="transmembrane region" description="Helical" evidence="8">
    <location>
        <begin position="39"/>
        <end position="60"/>
    </location>
</feature>
<feature type="transmembrane region" description="Helical" evidence="8">
    <location>
        <begin position="774"/>
        <end position="793"/>
    </location>
</feature>
<keyword evidence="7" id="KW-0807">Transducer</keyword>
<dbReference type="GO" id="GO:0007165">
    <property type="term" value="P:signal transduction"/>
    <property type="evidence" value="ECO:0007669"/>
    <property type="project" value="UniProtKB-KW"/>
</dbReference>
<comment type="subcellular location">
    <subcellularLocation>
        <location evidence="1">Cell membrane</location>
        <topology evidence="1">Multi-pass membrane protein</topology>
    </subcellularLocation>
</comment>
<keyword evidence="10" id="KW-1185">Reference proteome</keyword>
<comment type="caution">
    <text evidence="9">The sequence shown here is derived from an EMBL/GenBank/DDBJ whole genome shotgun (WGS) entry which is preliminary data.</text>
</comment>
<evidence type="ECO:0000256" key="8">
    <source>
        <dbReference type="SAM" id="Phobius"/>
    </source>
</evidence>
<feature type="transmembrane region" description="Helical" evidence="8">
    <location>
        <begin position="889"/>
        <end position="907"/>
    </location>
</feature>
<dbReference type="GO" id="GO:0043025">
    <property type="term" value="C:neuronal cell body"/>
    <property type="evidence" value="ECO:0007669"/>
    <property type="project" value="TreeGrafter"/>
</dbReference>
<feature type="transmembrane region" description="Helical" evidence="8">
    <location>
        <begin position="352"/>
        <end position="371"/>
    </location>
</feature>
<dbReference type="OrthoDB" id="6425201at2759"/>
<evidence type="ECO:0000256" key="3">
    <source>
        <dbReference type="ARBA" id="ARBA00022692"/>
    </source>
</evidence>
<reference evidence="9 10" key="1">
    <citation type="submission" date="2017-03" db="EMBL/GenBank/DDBJ databases">
        <title>Genome of the blue death feigning beetle - Asbolus verrucosus.</title>
        <authorList>
            <person name="Rider S.D."/>
        </authorList>
    </citation>
    <scope>NUCLEOTIDE SEQUENCE [LARGE SCALE GENOMIC DNA]</scope>
    <source>
        <strain evidence="9">Butters</strain>
        <tissue evidence="9">Head and leg muscle</tissue>
    </source>
</reference>
<gene>
    <name evidence="9" type="ORF">BDFB_008736</name>
</gene>
<evidence type="ECO:0000256" key="2">
    <source>
        <dbReference type="ARBA" id="ARBA00022475"/>
    </source>
</evidence>
<dbReference type="EMBL" id="QDEB01127576">
    <property type="protein sequence ID" value="RZB39533.1"/>
    <property type="molecule type" value="Genomic_DNA"/>
</dbReference>
<feature type="transmembrane region" description="Helical" evidence="8">
    <location>
        <begin position="124"/>
        <end position="143"/>
    </location>
</feature>
<feature type="transmembrane region" description="Helical" evidence="8">
    <location>
        <begin position="684"/>
        <end position="708"/>
    </location>
</feature>
<dbReference type="GO" id="GO:0030424">
    <property type="term" value="C:axon"/>
    <property type="evidence" value="ECO:0007669"/>
    <property type="project" value="TreeGrafter"/>
</dbReference>
<feature type="transmembrane region" description="Helical" evidence="8">
    <location>
        <begin position="149"/>
        <end position="173"/>
    </location>
</feature>
<feature type="transmembrane region" description="Helical" evidence="8">
    <location>
        <begin position="1009"/>
        <end position="1029"/>
    </location>
</feature>
<evidence type="ECO:0000256" key="4">
    <source>
        <dbReference type="ARBA" id="ARBA00022989"/>
    </source>
</evidence>
<feature type="transmembrane region" description="Helical" evidence="8">
    <location>
        <begin position="927"/>
        <end position="948"/>
    </location>
</feature>